<dbReference type="Ensembl" id="ENSAMET00000026028.1">
    <property type="protein sequence ID" value="ENSAMEP00000032849.1"/>
    <property type="gene ID" value="ENSAMEG00000029358.1"/>
</dbReference>
<comment type="subcellular location">
    <subcellularLocation>
        <location evidence="1">Nucleus</location>
    </subcellularLocation>
</comment>
<reference evidence="4 5" key="1">
    <citation type="journal article" date="2010" name="Nature">
        <title>The sequence and de novo assembly of the giant panda genome.</title>
        <authorList>
            <person name="Li R."/>
            <person name="Fan W."/>
            <person name="Tian G."/>
            <person name="Zhu H."/>
            <person name="He L."/>
            <person name="Cai J."/>
            <person name="Huang Q."/>
            <person name="Cai Q."/>
            <person name="Li B."/>
            <person name="Bai Y."/>
            <person name="Zhang Z."/>
            <person name="Zhang Y."/>
            <person name="Wang W."/>
            <person name="Li J."/>
            <person name="Wei F."/>
            <person name="Li H."/>
            <person name="Jian M."/>
            <person name="Li J."/>
            <person name="Zhang Z."/>
            <person name="Nielsen R."/>
            <person name="Li D."/>
            <person name="Gu W."/>
            <person name="Yang Z."/>
            <person name="Xuan Z."/>
            <person name="Ryder O.A."/>
            <person name="Leung F.C."/>
            <person name="Zhou Y."/>
            <person name="Cao J."/>
            <person name="Sun X."/>
            <person name="Fu Y."/>
            <person name="Fang X."/>
            <person name="Guo X."/>
            <person name="Wang B."/>
            <person name="Hou R."/>
            <person name="Shen F."/>
            <person name="Mu B."/>
            <person name="Ni P."/>
            <person name="Lin R."/>
            <person name="Qian W."/>
            <person name="Wang G."/>
            <person name="Yu C."/>
            <person name="Nie W."/>
            <person name="Wang J."/>
            <person name="Wu Z."/>
            <person name="Liang H."/>
            <person name="Min J."/>
            <person name="Wu Q."/>
            <person name="Cheng S."/>
            <person name="Ruan J."/>
            <person name="Wang M."/>
            <person name="Shi Z."/>
            <person name="Wen M."/>
            <person name="Liu B."/>
            <person name="Ren X."/>
            <person name="Zheng H."/>
            <person name="Dong D."/>
            <person name="Cook K."/>
            <person name="Shan G."/>
            <person name="Zhang H."/>
            <person name="Kosiol C."/>
            <person name="Xie X."/>
            <person name="Lu Z."/>
            <person name="Zheng H."/>
            <person name="Li Y."/>
            <person name="Steiner C.C."/>
            <person name="Lam T.T."/>
            <person name="Lin S."/>
            <person name="Zhang Q."/>
            <person name="Li G."/>
            <person name="Tian J."/>
            <person name="Gong T."/>
            <person name="Liu H."/>
            <person name="Zhang D."/>
            <person name="Fang L."/>
            <person name="Ye C."/>
            <person name="Zhang J."/>
            <person name="Hu W."/>
            <person name="Xu A."/>
            <person name="Ren Y."/>
            <person name="Zhang G."/>
            <person name="Bruford M.W."/>
            <person name="Li Q."/>
            <person name="Ma L."/>
            <person name="Guo Y."/>
            <person name="An N."/>
            <person name="Hu Y."/>
            <person name="Zheng Y."/>
            <person name="Shi Y."/>
            <person name="Li Z."/>
            <person name="Liu Q."/>
            <person name="Chen Y."/>
            <person name="Zhao J."/>
            <person name="Qu N."/>
            <person name="Zhao S."/>
            <person name="Tian F."/>
            <person name="Wang X."/>
            <person name="Wang H."/>
            <person name="Xu L."/>
            <person name="Liu X."/>
            <person name="Vinar T."/>
            <person name="Wang Y."/>
            <person name="Lam T.W."/>
            <person name="Yiu S.M."/>
            <person name="Liu S."/>
            <person name="Zhang H."/>
            <person name="Li D."/>
            <person name="Huang Y."/>
            <person name="Wang X."/>
            <person name="Yang G."/>
            <person name="Jiang Z."/>
            <person name="Wang J."/>
            <person name="Qin N."/>
            <person name="Li L."/>
            <person name="Li J."/>
            <person name="Bolund L."/>
            <person name="Kristiansen K."/>
            <person name="Wong G.K."/>
            <person name="Olson M."/>
            <person name="Zhang X."/>
            <person name="Li S."/>
            <person name="Yang H."/>
            <person name="Wang J."/>
            <person name="Wang J."/>
        </authorList>
    </citation>
    <scope>NUCLEOTIDE SEQUENCE [LARGE SCALE GENOMIC DNA]</scope>
</reference>
<feature type="region of interest" description="Disordered" evidence="3">
    <location>
        <begin position="1"/>
        <end position="40"/>
    </location>
</feature>
<reference evidence="4" key="3">
    <citation type="submission" date="2025-09" db="UniProtKB">
        <authorList>
            <consortium name="Ensembl"/>
        </authorList>
    </citation>
    <scope>IDENTIFICATION</scope>
</reference>
<evidence type="ECO:0000313" key="5">
    <source>
        <dbReference type="Proteomes" id="UP000008912"/>
    </source>
</evidence>
<protein>
    <submittedName>
        <fullName evidence="4">Uncharacterized protein</fullName>
    </submittedName>
</protein>
<organism evidence="4 5">
    <name type="scientific">Ailuropoda melanoleuca</name>
    <name type="common">Giant panda</name>
    <dbReference type="NCBI Taxonomy" id="9646"/>
    <lineage>
        <taxon>Eukaryota</taxon>
        <taxon>Metazoa</taxon>
        <taxon>Chordata</taxon>
        <taxon>Craniata</taxon>
        <taxon>Vertebrata</taxon>
        <taxon>Euteleostomi</taxon>
        <taxon>Mammalia</taxon>
        <taxon>Eutheria</taxon>
        <taxon>Laurasiatheria</taxon>
        <taxon>Carnivora</taxon>
        <taxon>Caniformia</taxon>
        <taxon>Ursidae</taxon>
        <taxon>Ailuropoda</taxon>
    </lineage>
</organism>
<evidence type="ECO:0000313" key="4">
    <source>
        <dbReference type="Ensembl" id="ENSAMEP00000032849.1"/>
    </source>
</evidence>
<feature type="compositionally biased region" description="Polar residues" evidence="3">
    <location>
        <begin position="297"/>
        <end position="319"/>
    </location>
</feature>
<evidence type="ECO:0000256" key="2">
    <source>
        <dbReference type="ARBA" id="ARBA00023242"/>
    </source>
</evidence>
<sequence length="460" mass="49021">MISKMQPSWEKSPLLNHGDGGPSGPVGWQENHAWPNPAGASLQPAMIPELQELNESPPFPRIVSAYSLQPSVIPGSSAPGLAVLSYDFNEGGEGATGDLPSAPPLALPTALLYPGDPHVVHSPEMANRSAVWGHSHSGPDQALAFCIPPDSEMPGQAEASFGNSAEAIYYPASLGDDGGQESVSSVFILPNFVIAETSLENNPETTNYPTSLGNNSNQRSSSVYLPPNFAVEKFILIEMPEESETSQENSCETIYYPALLGSINGPGTDSSSVSLPPNFAFEKVVLAEMPEKEETSLENSSQTVYYQTSSGNDSGPALDSSSLSIPPNYGMLVKAQTGPEENPETSYPVLLEDSSNQDISSLCCSIPPTFEVLVKAEPGLENSTQMTNYQPLLENDSGQETSAYVFIPSTLESSTEMSSETMSSSTVMKNDNGQDTDSESFFLAPGFGEFEMIHIISSTF</sequence>
<dbReference type="Proteomes" id="UP000008912">
    <property type="component" value="Unassembled WGS sequence"/>
</dbReference>
<dbReference type="AlphaFoldDB" id="A0A7N5JZT0"/>
<evidence type="ECO:0000256" key="3">
    <source>
        <dbReference type="SAM" id="MobiDB-lite"/>
    </source>
</evidence>
<feature type="region of interest" description="Disordered" evidence="3">
    <location>
        <begin position="291"/>
        <end position="319"/>
    </location>
</feature>
<evidence type="ECO:0000256" key="1">
    <source>
        <dbReference type="ARBA" id="ARBA00004123"/>
    </source>
</evidence>
<accession>A0A7N5JZT0</accession>
<dbReference type="GO" id="GO:0005634">
    <property type="term" value="C:nucleus"/>
    <property type="evidence" value="ECO:0007669"/>
    <property type="project" value="UniProtKB-SubCell"/>
</dbReference>
<name>A0A7N5JZT0_AILME</name>
<keyword evidence="5" id="KW-1185">Reference proteome</keyword>
<dbReference type="InParanoid" id="A0A7N5JZT0"/>
<dbReference type="PANTHER" id="PTHR47305:SF3">
    <property type="entry name" value="BEN DOMAIN-CONTAINING PROTEIN 2"/>
    <property type="match status" value="1"/>
</dbReference>
<reference evidence="4" key="2">
    <citation type="submission" date="2025-08" db="UniProtKB">
        <authorList>
            <consortium name="Ensembl"/>
        </authorList>
    </citation>
    <scope>IDENTIFICATION</scope>
</reference>
<proteinExistence type="predicted"/>
<dbReference type="PANTHER" id="PTHR47305">
    <property type="entry name" value="BEN DOMAIN-CONTAINING PROTEIN 2"/>
    <property type="match status" value="1"/>
</dbReference>
<keyword evidence="2" id="KW-0539">Nucleus</keyword>